<comment type="caution">
    <text evidence="1">The sequence shown here is derived from an EMBL/GenBank/DDBJ whole genome shotgun (WGS) entry which is preliminary data.</text>
</comment>
<evidence type="ECO:0000313" key="2">
    <source>
        <dbReference type="Proteomes" id="UP000265520"/>
    </source>
</evidence>
<dbReference type="Proteomes" id="UP000265520">
    <property type="component" value="Unassembled WGS sequence"/>
</dbReference>
<keyword evidence="2" id="KW-1185">Reference proteome</keyword>
<reference evidence="1 2" key="1">
    <citation type="journal article" date="2018" name="Front. Plant Sci.">
        <title>Red Clover (Trifolium pratense) and Zigzag Clover (T. medium) - A Picture of Genomic Similarities and Differences.</title>
        <authorList>
            <person name="Dluhosova J."/>
            <person name="Istvanek J."/>
            <person name="Nedelnik J."/>
            <person name="Repkova J."/>
        </authorList>
    </citation>
    <scope>NUCLEOTIDE SEQUENCE [LARGE SCALE GENOMIC DNA]</scope>
    <source>
        <strain evidence="2">cv. 10/8</strain>
        <tissue evidence="1">Leaf</tissue>
    </source>
</reference>
<name>A0A392R9E8_9FABA</name>
<sequence>NKLRGLFDEEWLDQVFIVKASLRLVEHGEAYSERLETVNGVKSMDWRRMRTTRNSHE</sequence>
<organism evidence="1 2">
    <name type="scientific">Trifolium medium</name>
    <dbReference type="NCBI Taxonomy" id="97028"/>
    <lineage>
        <taxon>Eukaryota</taxon>
        <taxon>Viridiplantae</taxon>
        <taxon>Streptophyta</taxon>
        <taxon>Embryophyta</taxon>
        <taxon>Tracheophyta</taxon>
        <taxon>Spermatophyta</taxon>
        <taxon>Magnoliopsida</taxon>
        <taxon>eudicotyledons</taxon>
        <taxon>Gunneridae</taxon>
        <taxon>Pentapetalae</taxon>
        <taxon>rosids</taxon>
        <taxon>fabids</taxon>
        <taxon>Fabales</taxon>
        <taxon>Fabaceae</taxon>
        <taxon>Papilionoideae</taxon>
        <taxon>50 kb inversion clade</taxon>
        <taxon>NPAAA clade</taxon>
        <taxon>Hologalegina</taxon>
        <taxon>IRL clade</taxon>
        <taxon>Trifolieae</taxon>
        <taxon>Trifolium</taxon>
    </lineage>
</organism>
<dbReference type="AlphaFoldDB" id="A0A392R9E8"/>
<evidence type="ECO:0000313" key="1">
    <source>
        <dbReference type="EMBL" id="MCI33201.1"/>
    </source>
</evidence>
<feature type="non-terminal residue" evidence="1">
    <location>
        <position position="1"/>
    </location>
</feature>
<proteinExistence type="predicted"/>
<accession>A0A392R9E8</accession>
<dbReference type="EMBL" id="LXQA010202247">
    <property type="protein sequence ID" value="MCI33201.1"/>
    <property type="molecule type" value="Genomic_DNA"/>
</dbReference>
<protein>
    <submittedName>
        <fullName evidence="1">Uncharacterized protein</fullName>
    </submittedName>
</protein>